<dbReference type="AlphaFoldDB" id="A0ABD2PW19"/>
<reference evidence="1 2" key="1">
    <citation type="submission" date="2024-11" db="EMBL/GenBank/DDBJ databases">
        <title>Adaptive evolution of stress response genes in parasites aligns with host niche diversity.</title>
        <authorList>
            <person name="Hahn C."/>
            <person name="Resl P."/>
        </authorList>
    </citation>
    <scope>NUCLEOTIDE SEQUENCE [LARGE SCALE GENOMIC DNA]</scope>
    <source>
        <strain evidence="1">EGGRZ-B1_66</strain>
        <tissue evidence="1">Body</tissue>
    </source>
</reference>
<evidence type="ECO:0000313" key="2">
    <source>
        <dbReference type="Proteomes" id="UP001626550"/>
    </source>
</evidence>
<dbReference type="InterPro" id="IPR002110">
    <property type="entry name" value="Ankyrin_rpt"/>
</dbReference>
<accession>A0ABD2PW19</accession>
<dbReference type="SUPFAM" id="SSF48403">
    <property type="entry name" value="Ankyrin repeat"/>
    <property type="match status" value="1"/>
</dbReference>
<dbReference type="Pfam" id="PF00023">
    <property type="entry name" value="Ank"/>
    <property type="match status" value="1"/>
</dbReference>
<protein>
    <submittedName>
        <fullName evidence="1">Uncharacterized protein</fullName>
    </submittedName>
</protein>
<dbReference type="Proteomes" id="UP001626550">
    <property type="component" value="Unassembled WGS sequence"/>
</dbReference>
<dbReference type="Pfam" id="PF13606">
    <property type="entry name" value="Ank_3"/>
    <property type="match status" value="1"/>
</dbReference>
<evidence type="ECO:0000313" key="1">
    <source>
        <dbReference type="EMBL" id="KAL3311469.1"/>
    </source>
</evidence>
<dbReference type="Gene3D" id="1.25.40.20">
    <property type="entry name" value="Ankyrin repeat-containing domain"/>
    <property type="match status" value="1"/>
</dbReference>
<dbReference type="InterPro" id="IPR036770">
    <property type="entry name" value="Ankyrin_rpt-contain_sf"/>
</dbReference>
<dbReference type="EMBL" id="JBJKFK010002204">
    <property type="protein sequence ID" value="KAL3311469.1"/>
    <property type="molecule type" value="Genomic_DNA"/>
</dbReference>
<proteinExistence type="predicted"/>
<gene>
    <name evidence="1" type="ORF">Ciccas_009951</name>
</gene>
<keyword evidence="2" id="KW-1185">Reference proteome</keyword>
<dbReference type="SMART" id="SM00248">
    <property type="entry name" value="ANK"/>
    <property type="match status" value="2"/>
</dbReference>
<organism evidence="1 2">
    <name type="scientific">Cichlidogyrus casuarinus</name>
    <dbReference type="NCBI Taxonomy" id="1844966"/>
    <lineage>
        <taxon>Eukaryota</taxon>
        <taxon>Metazoa</taxon>
        <taxon>Spiralia</taxon>
        <taxon>Lophotrochozoa</taxon>
        <taxon>Platyhelminthes</taxon>
        <taxon>Monogenea</taxon>
        <taxon>Monopisthocotylea</taxon>
        <taxon>Dactylogyridea</taxon>
        <taxon>Ancyrocephalidae</taxon>
        <taxon>Cichlidogyrus</taxon>
    </lineage>
</organism>
<comment type="caution">
    <text evidence="1">The sequence shown here is derived from an EMBL/GenBank/DDBJ whole genome shotgun (WGS) entry which is preliminary data.</text>
</comment>
<sequence>MATQLESEEICRFLSEFPNKLNWFELDQILSGDFEQYPPSVLNHVLSFVVGAKGYSLLMLACQFDRILTVAKLIQLGCDVNYRTEDNLTALHVASRHAGKELAGELPLHLAIINGNLPACRELLKLSVKAQLSASIPVGAYLTLYLSILALWRLGATLGLSAQEPRYHQVTSQ</sequence>
<name>A0ABD2PW19_9PLAT</name>